<proteinExistence type="predicted"/>
<gene>
    <name evidence="1" type="ORF">BXP70_27605</name>
</gene>
<comment type="caution">
    <text evidence="1">The sequence shown here is derived from an EMBL/GenBank/DDBJ whole genome shotgun (WGS) entry which is preliminary data.</text>
</comment>
<organism evidence="1 2">
    <name type="scientific">Hymenobacter crusticola</name>
    <dbReference type="NCBI Taxonomy" id="1770526"/>
    <lineage>
        <taxon>Bacteria</taxon>
        <taxon>Pseudomonadati</taxon>
        <taxon>Bacteroidota</taxon>
        <taxon>Cytophagia</taxon>
        <taxon>Cytophagales</taxon>
        <taxon>Hymenobacteraceae</taxon>
        <taxon>Hymenobacter</taxon>
    </lineage>
</organism>
<dbReference type="AlphaFoldDB" id="A0A243W5I7"/>
<dbReference type="OrthoDB" id="1408849at2"/>
<sequence>MTIAAIIAEFGAYYLNNGQNAARLVQLLFRPAVTEQLFSPRVTDDTLYQASQTRLGRILQPFHKNWTPLGALEALPIVIKNFRMKADLEETPDDLEATWLGFLAGDSLDRKAWPFVRWFIEVHALPQIQEDYELNEIYLGVRAEPNGTVPGAAGTAMDGIKVQVNGFITSGKTVPMVLGAIPSDPKAFCDYVEAMAHTTLKRYRNVPMYMNMNEDLALRYAIGRDAKYNLTTAYVQGAPTPDGNNPLATAVPIQHARQRVIGLPSMGDSTKIWMSPADNMIRLEKKTQNAGQFQIENVDRKVKLYTDFRKGVGFLMPGAIFTNDQDLAA</sequence>
<dbReference type="Proteomes" id="UP000194873">
    <property type="component" value="Unassembled WGS sequence"/>
</dbReference>
<protein>
    <recommendedName>
        <fullName evidence="3">Phage capsid protein</fullName>
    </recommendedName>
</protein>
<evidence type="ECO:0000313" key="1">
    <source>
        <dbReference type="EMBL" id="OUJ68657.1"/>
    </source>
</evidence>
<accession>A0A243W5I7</accession>
<keyword evidence="2" id="KW-1185">Reference proteome</keyword>
<evidence type="ECO:0000313" key="2">
    <source>
        <dbReference type="Proteomes" id="UP000194873"/>
    </source>
</evidence>
<name>A0A243W5I7_9BACT</name>
<reference evidence="1 2" key="1">
    <citation type="submission" date="2017-01" db="EMBL/GenBank/DDBJ databases">
        <title>A new Hymenobacter.</title>
        <authorList>
            <person name="Liang Y."/>
            <person name="Feng F."/>
        </authorList>
    </citation>
    <scope>NUCLEOTIDE SEQUENCE [LARGE SCALE GENOMIC DNA]</scope>
    <source>
        <strain evidence="1">MIMBbqt21</strain>
    </source>
</reference>
<evidence type="ECO:0008006" key="3">
    <source>
        <dbReference type="Google" id="ProtNLM"/>
    </source>
</evidence>
<dbReference type="RefSeq" id="WP_086597339.1">
    <property type="nucleotide sequence ID" value="NZ_MTSE01000046.1"/>
</dbReference>
<dbReference type="EMBL" id="MTSE01000046">
    <property type="protein sequence ID" value="OUJ68657.1"/>
    <property type="molecule type" value="Genomic_DNA"/>
</dbReference>